<evidence type="ECO:0000313" key="3">
    <source>
        <dbReference type="Proteomes" id="UP000297245"/>
    </source>
</evidence>
<dbReference type="AlphaFoldDB" id="A0A4S8KY57"/>
<dbReference type="Proteomes" id="UP000297245">
    <property type="component" value="Unassembled WGS sequence"/>
</dbReference>
<name>A0A4S8KY57_DENBC</name>
<proteinExistence type="predicted"/>
<dbReference type="EMBL" id="ML179855">
    <property type="protein sequence ID" value="THU80962.1"/>
    <property type="molecule type" value="Genomic_DNA"/>
</dbReference>
<gene>
    <name evidence="2" type="ORF">K435DRAFT_972540</name>
</gene>
<evidence type="ECO:0000256" key="1">
    <source>
        <dbReference type="SAM" id="MobiDB-lite"/>
    </source>
</evidence>
<dbReference type="OrthoDB" id="3066951at2759"/>
<feature type="region of interest" description="Disordered" evidence="1">
    <location>
        <begin position="95"/>
        <end position="124"/>
    </location>
</feature>
<feature type="compositionally biased region" description="Low complexity" evidence="1">
    <location>
        <begin position="173"/>
        <end position="195"/>
    </location>
</feature>
<feature type="compositionally biased region" description="Low complexity" evidence="1">
    <location>
        <begin position="1"/>
        <end position="24"/>
    </location>
</feature>
<keyword evidence="3" id="KW-1185">Reference proteome</keyword>
<feature type="region of interest" description="Disordered" evidence="1">
    <location>
        <begin position="1"/>
        <end position="25"/>
    </location>
</feature>
<accession>A0A4S8KY57</accession>
<evidence type="ECO:0000313" key="2">
    <source>
        <dbReference type="EMBL" id="THU80962.1"/>
    </source>
</evidence>
<sequence length="273" mass="29812">MNIDTPSFSLTFSPSPTPSPFTTLDAKQTSPRARWKRLVKQVVKSLAAHSPPKIIDILDETRPGRPLPNLPPELWIMIICYACLPGPDEVGIAVSSSTTTTGGGGAGGSSTVLGMGSGTSHGRETATFLDAPSYYVPASHPHYQHSTTATPSSHHHHHSSSSHQTHSAHHHASLNLTRTSSTNSSTTPPNSASLLVDHPLYTSPHRQTPAYKLYLRLMDQKRSFALVSKMWNAYAQPALYEWVWLSNKRQAKALALTLLCQIRGAMTDETRFQ</sequence>
<feature type="region of interest" description="Disordered" evidence="1">
    <location>
        <begin position="140"/>
        <end position="199"/>
    </location>
</feature>
<reference evidence="2 3" key="1">
    <citation type="journal article" date="2019" name="Nat. Ecol. Evol.">
        <title>Megaphylogeny resolves global patterns of mushroom evolution.</title>
        <authorList>
            <person name="Varga T."/>
            <person name="Krizsan K."/>
            <person name="Foldi C."/>
            <person name="Dima B."/>
            <person name="Sanchez-Garcia M."/>
            <person name="Sanchez-Ramirez S."/>
            <person name="Szollosi G.J."/>
            <person name="Szarkandi J.G."/>
            <person name="Papp V."/>
            <person name="Albert L."/>
            <person name="Andreopoulos W."/>
            <person name="Angelini C."/>
            <person name="Antonin V."/>
            <person name="Barry K.W."/>
            <person name="Bougher N.L."/>
            <person name="Buchanan P."/>
            <person name="Buyck B."/>
            <person name="Bense V."/>
            <person name="Catcheside P."/>
            <person name="Chovatia M."/>
            <person name="Cooper J."/>
            <person name="Damon W."/>
            <person name="Desjardin D."/>
            <person name="Finy P."/>
            <person name="Geml J."/>
            <person name="Haridas S."/>
            <person name="Hughes K."/>
            <person name="Justo A."/>
            <person name="Karasinski D."/>
            <person name="Kautmanova I."/>
            <person name="Kiss B."/>
            <person name="Kocsube S."/>
            <person name="Kotiranta H."/>
            <person name="LaButti K.M."/>
            <person name="Lechner B.E."/>
            <person name="Liimatainen K."/>
            <person name="Lipzen A."/>
            <person name="Lukacs Z."/>
            <person name="Mihaltcheva S."/>
            <person name="Morgado L.N."/>
            <person name="Niskanen T."/>
            <person name="Noordeloos M.E."/>
            <person name="Ohm R.A."/>
            <person name="Ortiz-Santana B."/>
            <person name="Ovrebo C."/>
            <person name="Racz N."/>
            <person name="Riley R."/>
            <person name="Savchenko A."/>
            <person name="Shiryaev A."/>
            <person name="Soop K."/>
            <person name="Spirin V."/>
            <person name="Szebenyi C."/>
            <person name="Tomsovsky M."/>
            <person name="Tulloss R.E."/>
            <person name="Uehling J."/>
            <person name="Grigoriev I.V."/>
            <person name="Vagvolgyi C."/>
            <person name="Papp T."/>
            <person name="Martin F.M."/>
            <person name="Miettinen O."/>
            <person name="Hibbett D.S."/>
            <person name="Nagy L.G."/>
        </authorList>
    </citation>
    <scope>NUCLEOTIDE SEQUENCE [LARGE SCALE GENOMIC DNA]</scope>
    <source>
        <strain evidence="2 3">CBS 962.96</strain>
    </source>
</reference>
<organism evidence="2 3">
    <name type="scientific">Dendrothele bispora (strain CBS 962.96)</name>
    <dbReference type="NCBI Taxonomy" id="1314807"/>
    <lineage>
        <taxon>Eukaryota</taxon>
        <taxon>Fungi</taxon>
        <taxon>Dikarya</taxon>
        <taxon>Basidiomycota</taxon>
        <taxon>Agaricomycotina</taxon>
        <taxon>Agaricomycetes</taxon>
        <taxon>Agaricomycetidae</taxon>
        <taxon>Agaricales</taxon>
        <taxon>Agaricales incertae sedis</taxon>
        <taxon>Dendrothele</taxon>
    </lineage>
</organism>
<protein>
    <submittedName>
        <fullName evidence="2">Uncharacterized protein</fullName>
    </submittedName>
</protein>
<feature type="compositionally biased region" description="Basic residues" evidence="1">
    <location>
        <begin position="153"/>
        <end position="172"/>
    </location>
</feature>